<evidence type="ECO:0000256" key="2">
    <source>
        <dbReference type="ARBA" id="ARBA00005582"/>
    </source>
</evidence>
<feature type="domain" description="Nudix hydrolase" evidence="6">
    <location>
        <begin position="7"/>
        <end position="134"/>
    </location>
</feature>
<comment type="caution">
    <text evidence="7">The sequence shown here is derived from an EMBL/GenBank/DDBJ whole genome shotgun (WGS) entry which is preliminary data.</text>
</comment>
<dbReference type="GO" id="GO:0005737">
    <property type="term" value="C:cytoplasm"/>
    <property type="evidence" value="ECO:0007669"/>
    <property type="project" value="TreeGrafter"/>
</dbReference>
<keyword evidence="4" id="KW-0378">Hydrolase</keyword>
<evidence type="ECO:0000256" key="1">
    <source>
        <dbReference type="ARBA" id="ARBA00001946"/>
    </source>
</evidence>
<evidence type="ECO:0000313" key="7">
    <source>
        <dbReference type="EMBL" id="KAF0824145.1"/>
    </source>
</evidence>
<evidence type="ECO:0000256" key="5">
    <source>
        <dbReference type="ARBA" id="ARBA00022842"/>
    </source>
</evidence>
<dbReference type="RefSeq" id="WP_159345035.1">
    <property type="nucleotide sequence ID" value="NZ_JBALOT010000042.1"/>
</dbReference>
<dbReference type="PANTHER" id="PTHR43758:SF2">
    <property type="entry name" value="OXIDIZED PURINE NUCLEOSIDE TRIPHOSPHATE HYDROLASE"/>
    <property type="match status" value="1"/>
</dbReference>
<dbReference type="GO" id="GO:0046872">
    <property type="term" value="F:metal ion binding"/>
    <property type="evidence" value="ECO:0007669"/>
    <property type="project" value="UniProtKB-KW"/>
</dbReference>
<dbReference type="GO" id="GO:0016818">
    <property type="term" value="F:hydrolase activity, acting on acid anhydrides, in phosphorus-containing anhydrides"/>
    <property type="evidence" value="ECO:0007669"/>
    <property type="project" value="TreeGrafter"/>
</dbReference>
<accession>A0A800MXL5</accession>
<name>A0A800MXL5_CYTFI</name>
<dbReference type="SUPFAM" id="SSF55811">
    <property type="entry name" value="Nudix"/>
    <property type="match status" value="1"/>
</dbReference>
<gene>
    <name evidence="7" type="ORF">KIS1582_2090</name>
</gene>
<protein>
    <submittedName>
        <fullName evidence="7">MutT/Nudix family protein</fullName>
    </submittedName>
</protein>
<keyword evidence="5" id="KW-0460">Magnesium</keyword>
<evidence type="ECO:0000256" key="4">
    <source>
        <dbReference type="ARBA" id="ARBA00022801"/>
    </source>
</evidence>
<dbReference type="EMBL" id="VDEM01000019">
    <property type="protein sequence ID" value="KAF0824145.1"/>
    <property type="molecule type" value="Genomic_DNA"/>
</dbReference>
<evidence type="ECO:0000256" key="3">
    <source>
        <dbReference type="ARBA" id="ARBA00022723"/>
    </source>
</evidence>
<dbReference type="OrthoDB" id="9008185at2"/>
<dbReference type="AlphaFoldDB" id="A0A800MXL5"/>
<dbReference type="InterPro" id="IPR020084">
    <property type="entry name" value="NUDIX_hydrolase_CS"/>
</dbReference>
<dbReference type="Gene3D" id="3.90.79.10">
    <property type="entry name" value="Nucleoside Triphosphate Pyrophosphohydrolase"/>
    <property type="match status" value="1"/>
</dbReference>
<dbReference type="Proteomes" id="UP000465778">
    <property type="component" value="Unassembled WGS sequence"/>
</dbReference>
<sequence length="163" mass="19004">MNSKEIEHQMYTMCMVADEDQVLLIKRPDHKGFPGYLAPGGKVDFPESITDAAKREVLEETGLHVKNIIFKGWDEYVNPQTNVRYMVFNYLADSFEGCLLEDPPEGELHWVLRNEALALPMQSWFKRKFPLFFEEGTFEVHSVWDEEHNTEGASKTRIFTKEK</sequence>
<dbReference type="CDD" id="cd18875">
    <property type="entry name" value="NUDIX_Hydrolase"/>
    <property type="match status" value="1"/>
</dbReference>
<keyword evidence="3" id="KW-0479">Metal-binding</keyword>
<comment type="similarity">
    <text evidence="2">Belongs to the Nudix hydrolase family.</text>
</comment>
<dbReference type="InterPro" id="IPR015797">
    <property type="entry name" value="NUDIX_hydrolase-like_dom_sf"/>
</dbReference>
<dbReference type="InterPro" id="IPR000086">
    <property type="entry name" value="NUDIX_hydrolase_dom"/>
</dbReference>
<evidence type="ECO:0000259" key="6">
    <source>
        <dbReference type="PROSITE" id="PS51462"/>
    </source>
</evidence>
<organism evidence="7 8">
    <name type="scientific">Cytobacillus firmus</name>
    <name type="common">Bacillus firmus</name>
    <dbReference type="NCBI Taxonomy" id="1399"/>
    <lineage>
        <taxon>Bacteria</taxon>
        <taxon>Bacillati</taxon>
        <taxon>Bacillota</taxon>
        <taxon>Bacilli</taxon>
        <taxon>Bacillales</taxon>
        <taxon>Bacillaceae</taxon>
        <taxon>Cytobacillus</taxon>
    </lineage>
</organism>
<dbReference type="Pfam" id="PF00293">
    <property type="entry name" value="NUDIX"/>
    <property type="match status" value="1"/>
</dbReference>
<dbReference type="PROSITE" id="PS51462">
    <property type="entry name" value="NUDIX"/>
    <property type="match status" value="1"/>
</dbReference>
<reference evidence="7 8" key="1">
    <citation type="journal article" date="2020" name="G3 (Bethesda)">
        <title>Whole Genome Sequencing and Comparative Genomics of Two Nematicidal Bacillus Strains Reveals a Wide Range of Possible Virulence Factors.</title>
        <authorList>
            <person name="Susic N."/>
            <person name="Janezic S."/>
            <person name="Rupnik M."/>
            <person name="Geric Stare B."/>
        </authorList>
    </citation>
    <scope>NUCLEOTIDE SEQUENCE [LARGE SCALE GENOMIC DNA]</scope>
    <source>
        <strain evidence="7 8">I-1582</strain>
    </source>
</reference>
<evidence type="ECO:0000313" key="8">
    <source>
        <dbReference type="Proteomes" id="UP000465778"/>
    </source>
</evidence>
<comment type="cofactor">
    <cofactor evidence="1">
        <name>Mg(2+)</name>
        <dbReference type="ChEBI" id="CHEBI:18420"/>
    </cofactor>
</comment>
<dbReference type="PANTHER" id="PTHR43758">
    <property type="entry name" value="7,8-DIHYDRO-8-OXOGUANINE TRIPHOSPHATASE"/>
    <property type="match status" value="1"/>
</dbReference>
<dbReference type="PROSITE" id="PS00893">
    <property type="entry name" value="NUDIX_BOX"/>
    <property type="match status" value="1"/>
</dbReference>
<proteinExistence type="inferred from homology"/>